<feature type="region of interest" description="Disordered" evidence="5">
    <location>
        <begin position="606"/>
        <end position="654"/>
    </location>
</feature>
<feature type="transmembrane region" description="Helical" evidence="6">
    <location>
        <begin position="215"/>
        <end position="238"/>
    </location>
</feature>
<dbReference type="Gene3D" id="1.20.1740.10">
    <property type="entry name" value="Amino acid/polyamine transporter I"/>
    <property type="match status" value="1"/>
</dbReference>
<dbReference type="InterPro" id="IPR050598">
    <property type="entry name" value="AminoAcid_Transporter"/>
</dbReference>
<feature type="transmembrane region" description="Helical" evidence="6">
    <location>
        <begin position="118"/>
        <end position="135"/>
    </location>
</feature>
<evidence type="ECO:0000256" key="5">
    <source>
        <dbReference type="SAM" id="MobiDB-lite"/>
    </source>
</evidence>
<dbReference type="AlphaFoldDB" id="A0A7S3GDF7"/>
<evidence type="ECO:0000256" key="4">
    <source>
        <dbReference type="ARBA" id="ARBA00023136"/>
    </source>
</evidence>
<comment type="subcellular location">
    <subcellularLocation>
        <location evidence="1">Membrane</location>
        <topology evidence="1">Multi-pass membrane protein</topology>
    </subcellularLocation>
</comment>
<dbReference type="EMBL" id="HBIB01038410">
    <property type="protein sequence ID" value="CAE0262762.1"/>
    <property type="molecule type" value="Transcribed_RNA"/>
</dbReference>
<feature type="transmembrane region" description="Helical" evidence="6">
    <location>
        <begin position="45"/>
        <end position="65"/>
    </location>
</feature>
<sequence>MKESDRLVGGESEAAERGVEKREENSDDATINLEKREKVTLKRTLNLFEGIALIVGTMIGSGIFASPGNVLRHSGSVGMALAVWVFSGLLCIVGALSYAELGGAMPEAGGEYVYLRRAYGAPVAFMFTWTMFFVLKTSSQAIISTVFGSYIVNVVFMTVEGGNGGEENEGETGKWTETDVEWVQRGISIFLILLLTVINCVGVKFGSAINVVFMILKLVACVVVTGLGFAALAVPSIANTSALSVPLFDAIPDVNLSDPSNLPFGGVSGFGVAMVSALWSYDGWNQLNFMAEEMKNPARDLKKACILGLLGTMLVYVLMNVAYSASLPGAELISSDAVASDVAAEVVLHFFLNNSEGGGVTSAGVIGGGRHMLGVGSTLGSSVVPSNEAQVAMKTARAFVAVCVAISTLGAANGSLMTGGRVYFAAARNREFPSIFAYLHPKTRTPIVSLALQAIWGSILVAVGNFETLVSYFGLASWLFYGTTVFALLVLRYKEPDMERPFRMIDMPIFIPISMIPASYRRRRGARIEMRAGGKFALVRFPILSFLFGCVAFALSVNSLVSLGWPALAALAFVLLAVPVYFVVVYRRRIFRCCFKSSQAKLGTYVDGSDEKERAEREGTEEGRGDHAMPGTPMTPPSDGGWKGADVEEEETAE</sequence>
<feature type="transmembrane region" description="Helical" evidence="6">
    <location>
        <begin position="445"/>
        <end position="463"/>
    </location>
</feature>
<feature type="region of interest" description="Disordered" evidence="5">
    <location>
        <begin position="1"/>
        <end position="28"/>
    </location>
</feature>
<evidence type="ECO:0000256" key="2">
    <source>
        <dbReference type="ARBA" id="ARBA00022692"/>
    </source>
</evidence>
<feature type="transmembrane region" description="Helical" evidence="6">
    <location>
        <begin position="304"/>
        <end position="323"/>
    </location>
</feature>
<feature type="transmembrane region" description="Helical" evidence="6">
    <location>
        <begin position="182"/>
        <end position="203"/>
    </location>
</feature>
<name>A0A7S3GDF7_9EUKA</name>
<keyword evidence="3 6" id="KW-1133">Transmembrane helix</keyword>
<evidence type="ECO:0008006" key="8">
    <source>
        <dbReference type="Google" id="ProtNLM"/>
    </source>
</evidence>
<dbReference type="InterPro" id="IPR002293">
    <property type="entry name" value="AA/rel_permease1"/>
</dbReference>
<feature type="transmembrane region" description="Helical" evidence="6">
    <location>
        <begin position="398"/>
        <end position="424"/>
    </location>
</feature>
<protein>
    <recommendedName>
        <fullName evidence="8">Amino acid transporter</fullName>
    </recommendedName>
</protein>
<evidence type="ECO:0000313" key="7">
    <source>
        <dbReference type="EMBL" id="CAE0262762.1"/>
    </source>
</evidence>
<proteinExistence type="predicted"/>
<dbReference type="GO" id="GO:0015179">
    <property type="term" value="F:L-amino acid transmembrane transporter activity"/>
    <property type="evidence" value="ECO:0007669"/>
    <property type="project" value="TreeGrafter"/>
</dbReference>
<gene>
    <name evidence="7" type="ORF">PBIL07802_LOCUS25057</name>
</gene>
<dbReference type="PANTHER" id="PTHR11785">
    <property type="entry name" value="AMINO ACID TRANSPORTER"/>
    <property type="match status" value="1"/>
</dbReference>
<organism evidence="7">
    <name type="scientific">Palpitomonas bilix</name>
    <dbReference type="NCBI Taxonomy" id="652834"/>
    <lineage>
        <taxon>Eukaryota</taxon>
        <taxon>Eukaryota incertae sedis</taxon>
    </lineage>
</organism>
<accession>A0A7S3GDF7</accession>
<dbReference type="Pfam" id="PF13520">
    <property type="entry name" value="AA_permease_2"/>
    <property type="match status" value="2"/>
</dbReference>
<feature type="compositionally biased region" description="Basic and acidic residues" evidence="5">
    <location>
        <begin position="609"/>
        <end position="627"/>
    </location>
</feature>
<reference evidence="7" key="1">
    <citation type="submission" date="2021-01" db="EMBL/GenBank/DDBJ databases">
        <authorList>
            <person name="Corre E."/>
            <person name="Pelletier E."/>
            <person name="Niang G."/>
            <person name="Scheremetjew M."/>
            <person name="Finn R."/>
            <person name="Kale V."/>
            <person name="Holt S."/>
            <person name="Cochrane G."/>
            <person name="Meng A."/>
            <person name="Brown T."/>
            <person name="Cohen L."/>
        </authorList>
    </citation>
    <scope>NUCLEOTIDE SEQUENCE</scope>
    <source>
        <strain evidence="7">NIES-2562</strain>
    </source>
</reference>
<dbReference type="PANTHER" id="PTHR11785:SF512">
    <property type="entry name" value="SOBREMESA, ISOFORM B"/>
    <property type="match status" value="1"/>
</dbReference>
<feature type="transmembrane region" description="Helical" evidence="6">
    <location>
        <begin position="262"/>
        <end position="284"/>
    </location>
</feature>
<feature type="transmembrane region" description="Helical" evidence="6">
    <location>
        <begin position="563"/>
        <end position="586"/>
    </location>
</feature>
<feature type="transmembrane region" description="Helical" evidence="6">
    <location>
        <begin position="469"/>
        <end position="491"/>
    </location>
</feature>
<dbReference type="GO" id="GO:0016020">
    <property type="term" value="C:membrane"/>
    <property type="evidence" value="ECO:0007669"/>
    <property type="project" value="UniProtKB-SubCell"/>
</dbReference>
<evidence type="ECO:0000256" key="6">
    <source>
        <dbReference type="SAM" id="Phobius"/>
    </source>
</evidence>
<evidence type="ECO:0000256" key="3">
    <source>
        <dbReference type="ARBA" id="ARBA00022989"/>
    </source>
</evidence>
<keyword evidence="4 6" id="KW-0472">Membrane</keyword>
<feature type="transmembrane region" description="Helical" evidence="6">
    <location>
        <begin position="77"/>
        <end position="98"/>
    </location>
</feature>
<feature type="transmembrane region" description="Helical" evidence="6">
    <location>
        <begin position="537"/>
        <end position="557"/>
    </location>
</feature>
<feature type="compositionally biased region" description="Basic and acidic residues" evidence="5">
    <location>
        <begin position="1"/>
        <end position="24"/>
    </location>
</feature>
<keyword evidence="2 6" id="KW-0812">Transmembrane</keyword>
<evidence type="ECO:0000256" key="1">
    <source>
        <dbReference type="ARBA" id="ARBA00004141"/>
    </source>
</evidence>